<dbReference type="SUPFAM" id="SSF52833">
    <property type="entry name" value="Thioredoxin-like"/>
    <property type="match status" value="1"/>
</dbReference>
<keyword evidence="2" id="KW-0201">Cytochrome c-type biogenesis</keyword>
<gene>
    <name evidence="7" type="ORF">LX64_04633</name>
</gene>
<keyword evidence="8" id="KW-1185">Reference proteome</keyword>
<reference evidence="7 8" key="1">
    <citation type="submission" date="2018-06" db="EMBL/GenBank/DDBJ databases">
        <title>Genomic Encyclopedia of Archaeal and Bacterial Type Strains, Phase II (KMG-II): from individual species to whole genera.</title>
        <authorList>
            <person name="Goeker M."/>
        </authorList>
    </citation>
    <scope>NUCLEOTIDE SEQUENCE [LARGE SCALE GENOMIC DNA]</scope>
    <source>
        <strain evidence="7 8">DSM 23857</strain>
    </source>
</reference>
<dbReference type="RefSeq" id="WP_111600021.1">
    <property type="nucleotide sequence ID" value="NZ_QLLL01000011.1"/>
</dbReference>
<feature type="chain" id="PRO_5016340915" evidence="5">
    <location>
        <begin position="19"/>
        <end position="370"/>
    </location>
</feature>
<comment type="subcellular location">
    <subcellularLocation>
        <location evidence="1">Cell envelope</location>
    </subcellularLocation>
</comment>
<dbReference type="PANTHER" id="PTHR42852">
    <property type="entry name" value="THIOL:DISULFIDE INTERCHANGE PROTEIN DSBE"/>
    <property type="match status" value="1"/>
</dbReference>
<evidence type="ECO:0000256" key="4">
    <source>
        <dbReference type="ARBA" id="ARBA00023284"/>
    </source>
</evidence>
<dbReference type="GO" id="GO:0016491">
    <property type="term" value="F:oxidoreductase activity"/>
    <property type="evidence" value="ECO:0007669"/>
    <property type="project" value="InterPro"/>
</dbReference>
<sequence>MNKLFIAAMLVLPAAAFAQKTAPSFKIKGEITGVSSPAKVYLSYRMDKTMYRDSAELKNGAFEIAGKFMEPVSASLQLQVEGSKDRDYTTIYLAPTTLEVKGEHKIAHATITGGEDNKMYALLQSNIKPVNTREKEFLLAGTSLSKEEKATAAYKAKEEAFEDSIFSARKQVWAAFVKAHPNTVVSLDILDSYGGFFPSFDDLSPLYKLLSPAVKKTAKGKQYAQTIAKLEKTNVGQFAPLFEKANPEGKNINLKDLRGKYVLIDFWASWCKPCRAENPVLVKAYNDYKDKNFTILGVSLDAEFTRNAWIKAIKDDGLTWAQVIDLGTEKASDTYYVQAIPQNFLLDPSGKIIAKNLRGEALEAKLKELL</sequence>
<dbReference type="OrthoDB" id="750178at2"/>
<evidence type="ECO:0000313" key="8">
    <source>
        <dbReference type="Proteomes" id="UP000249547"/>
    </source>
</evidence>
<dbReference type="AlphaFoldDB" id="A0A327Q2K1"/>
<organism evidence="7 8">
    <name type="scientific">Chitinophaga skermanii</name>
    <dbReference type="NCBI Taxonomy" id="331697"/>
    <lineage>
        <taxon>Bacteria</taxon>
        <taxon>Pseudomonadati</taxon>
        <taxon>Bacteroidota</taxon>
        <taxon>Chitinophagia</taxon>
        <taxon>Chitinophagales</taxon>
        <taxon>Chitinophagaceae</taxon>
        <taxon>Chitinophaga</taxon>
    </lineage>
</organism>
<dbReference type="PANTHER" id="PTHR42852:SF6">
    <property type="entry name" value="THIOL:DISULFIDE INTERCHANGE PROTEIN DSBE"/>
    <property type="match status" value="1"/>
</dbReference>
<dbReference type="Proteomes" id="UP000249547">
    <property type="component" value="Unassembled WGS sequence"/>
</dbReference>
<evidence type="ECO:0000259" key="6">
    <source>
        <dbReference type="PROSITE" id="PS51352"/>
    </source>
</evidence>
<dbReference type="GO" id="GO:0016209">
    <property type="term" value="F:antioxidant activity"/>
    <property type="evidence" value="ECO:0007669"/>
    <property type="project" value="InterPro"/>
</dbReference>
<accession>A0A327Q2K1</accession>
<dbReference type="CDD" id="cd02966">
    <property type="entry name" value="TlpA_like_family"/>
    <property type="match status" value="1"/>
</dbReference>
<evidence type="ECO:0000313" key="7">
    <source>
        <dbReference type="EMBL" id="RAI98648.1"/>
    </source>
</evidence>
<proteinExistence type="predicted"/>
<keyword evidence="3" id="KW-1015">Disulfide bond</keyword>
<keyword evidence="4" id="KW-0676">Redox-active center</keyword>
<evidence type="ECO:0000256" key="3">
    <source>
        <dbReference type="ARBA" id="ARBA00023157"/>
    </source>
</evidence>
<dbReference type="Gene3D" id="3.40.30.10">
    <property type="entry name" value="Glutaredoxin"/>
    <property type="match status" value="1"/>
</dbReference>
<evidence type="ECO:0000256" key="2">
    <source>
        <dbReference type="ARBA" id="ARBA00022748"/>
    </source>
</evidence>
<dbReference type="Pfam" id="PF14289">
    <property type="entry name" value="DUF4369"/>
    <property type="match status" value="1"/>
</dbReference>
<comment type="caution">
    <text evidence="7">The sequence shown here is derived from an EMBL/GenBank/DDBJ whole genome shotgun (WGS) entry which is preliminary data.</text>
</comment>
<dbReference type="InterPro" id="IPR000866">
    <property type="entry name" value="AhpC/TSA"/>
</dbReference>
<name>A0A327Q2K1_9BACT</name>
<evidence type="ECO:0000256" key="5">
    <source>
        <dbReference type="SAM" id="SignalP"/>
    </source>
</evidence>
<dbReference type="Pfam" id="PF00578">
    <property type="entry name" value="AhpC-TSA"/>
    <property type="match status" value="1"/>
</dbReference>
<dbReference type="InterPro" id="IPR025380">
    <property type="entry name" value="DUF4369"/>
</dbReference>
<feature type="domain" description="Thioredoxin" evidence="6">
    <location>
        <begin position="233"/>
        <end position="370"/>
    </location>
</feature>
<dbReference type="InterPro" id="IPR013766">
    <property type="entry name" value="Thioredoxin_domain"/>
</dbReference>
<dbReference type="GO" id="GO:0017004">
    <property type="term" value="P:cytochrome complex assembly"/>
    <property type="evidence" value="ECO:0007669"/>
    <property type="project" value="UniProtKB-KW"/>
</dbReference>
<keyword evidence="5" id="KW-0732">Signal</keyword>
<dbReference type="GO" id="GO:0030313">
    <property type="term" value="C:cell envelope"/>
    <property type="evidence" value="ECO:0007669"/>
    <property type="project" value="UniProtKB-SubCell"/>
</dbReference>
<feature type="signal peptide" evidence="5">
    <location>
        <begin position="1"/>
        <end position="18"/>
    </location>
</feature>
<dbReference type="InterPro" id="IPR036249">
    <property type="entry name" value="Thioredoxin-like_sf"/>
</dbReference>
<dbReference type="EMBL" id="QLLL01000011">
    <property type="protein sequence ID" value="RAI98648.1"/>
    <property type="molecule type" value="Genomic_DNA"/>
</dbReference>
<dbReference type="PROSITE" id="PS51352">
    <property type="entry name" value="THIOREDOXIN_2"/>
    <property type="match status" value="1"/>
</dbReference>
<protein>
    <submittedName>
        <fullName evidence="7">Peroxiredoxin</fullName>
    </submittedName>
</protein>
<dbReference type="InterPro" id="IPR050553">
    <property type="entry name" value="Thioredoxin_ResA/DsbE_sf"/>
</dbReference>
<evidence type="ECO:0000256" key="1">
    <source>
        <dbReference type="ARBA" id="ARBA00004196"/>
    </source>
</evidence>